<organism evidence="1 2">
    <name type="scientific">Rickettsia amblyommatis str. Ac/Pa</name>
    <dbReference type="NCBI Taxonomy" id="1359164"/>
    <lineage>
        <taxon>Bacteria</taxon>
        <taxon>Pseudomonadati</taxon>
        <taxon>Pseudomonadota</taxon>
        <taxon>Alphaproteobacteria</taxon>
        <taxon>Rickettsiales</taxon>
        <taxon>Rickettsiaceae</taxon>
        <taxon>Rickettsieae</taxon>
        <taxon>Rickettsia</taxon>
        <taxon>spotted fever group</taxon>
    </lineage>
</organism>
<name>A0A0F3N0F3_RICAM</name>
<dbReference type="EMBL" id="LANR01000001">
    <property type="protein sequence ID" value="KJV61431.1"/>
    <property type="molecule type" value="Genomic_DNA"/>
</dbReference>
<sequence length="55" mass="6202">MCASGKDREGLNEHNKISQSVSKYTGIKEQTSIDNYLKTIILLSKQVVFMQAVQQ</sequence>
<evidence type="ECO:0000313" key="1">
    <source>
        <dbReference type="EMBL" id="KJV61431.1"/>
    </source>
</evidence>
<evidence type="ECO:0000313" key="2">
    <source>
        <dbReference type="Proteomes" id="UP000033556"/>
    </source>
</evidence>
<keyword evidence="2" id="KW-1185">Reference proteome</keyword>
<dbReference type="Proteomes" id="UP000033556">
    <property type="component" value="Unassembled WGS sequence"/>
</dbReference>
<dbReference type="RefSeq" id="WP_014391744.1">
    <property type="nucleotide sequence ID" value="NZ_LANR01000001.1"/>
</dbReference>
<gene>
    <name evidence="1" type="ORF">APHACPA_0438</name>
</gene>
<dbReference type="PATRIC" id="fig|1359164.3.peg.435"/>
<proteinExistence type="predicted"/>
<reference evidence="1 2" key="1">
    <citation type="submission" date="2015-01" db="EMBL/GenBank/DDBJ databases">
        <title>Genome Sequencing of Rickettsiales.</title>
        <authorList>
            <person name="Daugherty S.C."/>
            <person name="Su Q."/>
            <person name="Abolude K."/>
            <person name="Beier-Sexton M."/>
            <person name="Carlyon J.A."/>
            <person name="Carter R."/>
            <person name="Day N.P."/>
            <person name="Dumler S.J."/>
            <person name="Dyachenko V."/>
            <person name="Godinez A."/>
            <person name="Kurtti T.J."/>
            <person name="Lichay M."/>
            <person name="Mullins K.E."/>
            <person name="Ott S."/>
            <person name="Pappas-Brown V."/>
            <person name="Paris D.H."/>
            <person name="Patel P."/>
            <person name="Richards A.L."/>
            <person name="Sadzewicz L."/>
            <person name="Sears K."/>
            <person name="Seidman D."/>
            <person name="Sengamalay N."/>
            <person name="Stenos J."/>
            <person name="Tallon L.J."/>
            <person name="Vincent G."/>
            <person name="Fraser C.M."/>
            <person name="Munderloh U."/>
            <person name="Dunning-Hotopp J.C."/>
        </authorList>
    </citation>
    <scope>NUCLEOTIDE SEQUENCE [LARGE SCALE GENOMIC DNA]</scope>
    <source>
        <strain evidence="1 2">Ac/Pa</strain>
    </source>
</reference>
<accession>A0A0F3N0F3</accession>
<comment type="caution">
    <text evidence="1">The sequence shown here is derived from an EMBL/GenBank/DDBJ whole genome shotgun (WGS) entry which is preliminary data.</text>
</comment>
<protein>
    <submittedName>
        <fullName evidence="1">Uncharacterized protein</fullName>
    </submittedName>
</protein>
<dbReference type="AlphaFoldDB" id="A0A0F3N0F3"/>